<dbReference type="AlphaFoldDB" id="A0A443NBQ8"/>
<dbReference type="Proteomes" id="UP000283530">
    <property type="component" value="Unassembled WGS sequence"/>
</dbReference>
<evidence type="ECO:0000256" key="6">
    <source>
        <dbReference type="ARBA" id="ARBA00022982"/>
    </source>
</evidence>
<comment type="similarity">
    <text evidence="2">Belongs to the complex I LYR family.</text>
</comment>
<name>A0A443NBQ8_9MAGN</name>
<keyword evidence="7" id="KW-0496">Mitochondrion</keyword>
<dbReference type="InterPro" id="IPR016488">
    <property type="entry name" value="NADH_Ub_cplx-1_asu_su-6"/>
</dbReference>
<dbReference type="GO" id="GO:0005743">
    <property type="term" value="C:mitochondrial inner membrane"/>
    <property type="evidence" value="ECO:0007669"/>
    <property type="project" value="UniProtKB-SubCell"/>
</dbReference>
<keyword evidence="6" id="KW-0249">Electron transport</keyword>
<sequence length="130" mass="14463">MAFTMRAVKVPPNSVNLEEARTRTFQFFKAACRSIPTVMDIYNLHDVATVSQLRSTIASEIRKNAHINNPKACIYPSLFPSFASWVFDFLGRLVDFGDGFVLLLDNLDSVVVKSPLLVILLGGSLIFLVI</sequence>
<evidence type="ECO:0000256" key="5">
    <source>
        <dbReference type="ARBA" id="ARBA00022792"/>
    </source>
</evidence>
<keyword evidence="8 9" id="KW-0472">Membrane</keyword>
<keyword evidence="4" id="KW-0679">Respiratory chain</keyword>
<evidence type="ECO:0000256" key="9">
    <source>
        <dbReference type="SAM" id="Phobius"/>
    </source>
</evidence>
<evidence type="ECO:0000313" key="10">
    <source>
        <dbReference type="EMBL" id="RWR75936.1"/>
    </source>
</evidence>
<dbReference type="EMBL" id="QPKB01000002">
    <property type="protein sequence ID" value="RWR75936.1"/>
    <property type="molecule type" value="Genomic_DNA"/>
</dbReference>
<organism evidence="10 11">
    <name type="scientific">Cinnamomum micranthum f. kanehirae</name>
    <dbReference type="NCBI Taxonomy" id="337451"/>
    <lineage>
        <taxon>Eukaryota</taxon>
        <taxon>Viridiplantae</taxon>
        <taxon>Streptophyta</taxon>
        <taxon>Embryophyta</taxon>
        <taxon>Tracheophyta</taxon>
        <taxon>Spermatophyta</taxon>
        <taxon>Magnoliopsida</taxon>
        <taxon>Magnoliidae</taxon>
        <taxon>Laurales</taxon>
        <taxon>Lauraceae</taxon>
        <taxon>Cinnamomum</taxon>
    </lineage>
</organism>
<evidence type="ECO:0000256" key="7">
    <source>
        <dbReference type="ARBA" id="ARBA00023128"/>
    </source>
</evidence>
<gene>
    <name evidence="10" type="ORF">CKAN_00434200</name>
</gene>
<evidence type="ECO:0000256" key="2">
    <source>
        <dbReference type="ARBA" id="ARBA00009508"/>
    </source>
</evidence>
<keyword evidence="5" id="KW-0999">Mitochondrion inner membrane</keyword>
<protein>
    <submittedName>
        <fullName evidence="10">NADH dehydrogenase ubiquinone 1 alpha subcomplex subunit 6</fullName>
    </submittedName>
</protein>
<proteinExistence type="inferred from homology"/>
<dbReference type="CDD" id="cd20266">
    <property type="entry name" value="Complex1_LYR_NDUFA6_LYRM6"/>
    <property type="match status" value="1"/>
</dbReference>
<comment type="subcellular location">
    <subcellularLocation>
        <location evidence="1">Mitochondrion inner membrane</location>
        <topology evidence="1">Peripheral membrane protein</topology>
        <orientation evidence="1">Matrix side</orientation>
    </subcellularLocation>
</comment>
<evidence type="ECO:0000256" key="3">
    <source>
        <dbReference type="ARBA" id="ARBA00022448"/>
    </source>
</evidence>
<accession>A0A443NBQ8</accession>
<evidence type="ECO:0000256" key="4">
    <source>
        <dbReference type="ARBA" id="ARBA00022660"/>
    </source>
</evidence>
<comment type="caution">
    <text evidence="10">The sequence shown here is derived from an EMBL/GenBank/DDBJ whole genome shotgun (WGS) entry which is preliminary data.</text>
</comment>
<evidence type="ECO:0000313" key="11">
    <source>
        <dbReference type="Proteomes" id="UP000283530"/>
    </source>
</evidence>
<keyword evidence="9" id="KW-0812">Transmembrane</keyword>
<dbReference type="GO" id="GO:0045271">
    <property type="term" value="C:respiratory chain complex I"/>
    <property type="evidence" value="ECO:0007669"/>
    <property type="project" value="InterPro"/>
</dbReference>
<feature type="transmembrane region" description="Helical" evidence="9">
    <location>
        <begin position="72"/>
        <end position="90"/>
    </location>
</feature>
<keyword evidence="9" id="KW-1133">Transmembrane helix</keyword>
<reference evidence="10 11" key="1">
    <citation type="journal article" date="2019" name="Nat. Plants">
        <title>Stout camphor tree genome fills gaps in understanding of flowering plant genome evolution.</title>
        <authorList>
            <person name="Chaw S.M."/>
            <person name="Liu Y.C."/>
            <person name="Wu Y.W."/>
            <person name="Wang H.Y."/>
            <person name="Lin C.I."/>
            <person name="Wu C.S."/>
            <person name="Ke H.M."/>
            <person name="Chang L.Y."/>
            <person name="Hsu C.Y."/>
            <person name="Yang H.T."/>
            <person name="Sudianto E."/>
            <person name="Hsu M.H."/>
            <person name="Wu K.P."/>
            <person name="Wang L.N."/>
            <person name="Leebens-Mack J.H."/>
            <person name="Tsai I.J."/>
        </authorList>
    </citation>
    <scope>NUCLEOTIDE SEQUENCE [LARGE SCALE GENOMIC DNA]</scope>
    <source>
        <strain evidence="11">cv. Chaw 1501</strain>
        <tissue evidence="10">Young leaves</tissue>
    </source>
</reference>
<evidence type="ECO:0000256" key="1">
    <source>
        <dbReference type="ARBA" id="ARBA00004443"/>
    </source>
</evidence>
<keyword evidence="3" id="KW-0813">Transport</keyword>
<dbReference type="PANTHER" id="PTHR12964:SF0">
    <property type="entry name" value="NADH DEHYDROGENASE [UBIQUINONE] 1 ALPHA SUBCOMPLEX SUBUNIT 6"/>
    <property type="match status" value="1"/>
</dbReference>
<feature type="transmembrane region" description="Helical" evidence="9">
    <location>
        <begin position="110"/>
        <end position="129"/>
    </location>
</feature>
<dbReference type="STRING" id="337451.A0A443NBQ8"/>
<evidence type="ECO:0000256" key="8">
    <source>
        <dbReference type="ARBA" id="ARBA00023136"/>
    </source>
</evidence>
<dbReference type="OrthoDB" id="14535at2759"/>
<dbReference type="InterPro" id="IPR045299">
    <property type="entry name" value="Complex1_LYR_NDUFA6_LYRM6"/>
</dbReference>
<keyword evidence="10" id="KW-0830">Ubiquinone</keyword>
<keyword evidence="11" id="KW-1185">Reference proteome</keyword>
<dbReference type="PANTHER" id="PTHR12964">
    <property type="entry name" value="NADH-UBIQUINONE OXIDOREDUCTASE B14 SUBUNIT"/>
    <property type="match status" value="1"/>
</dbReference>
<dbReference type="GO" id="GO:0006979">
    <property type="term" value="P:response to oxidative stress"/>
    <property type="evidence" value="ECO:0007669"/>
    <property type="project" value="TreeGrafter"/>
</dbReference>